<feature type="compositionally biased region" description="Low complexity" evidence="1">
    <location>
        <begin position="116"/>
        <end position="141"/>
    </location>
</feature>
<keyword evidence="2" id="KW-1133">Transmembrane helix</keyword>
<feature type="compositionally biased region" description="Acidic residues" evidence="1">
    <location>
        <begin position="381"/>
        <end position="390"/>
    </location>
</feature>
<reference evidence="4 5" key="1">
    <citation type="journal article" date="2018" name="Mol. Biol. Evol.">
        <title>Broad Genomic Sampling Reveals a Smut Pathogenic Ancestry of the Fungal Clade Ustilaginomycotina.</title>
        <authorList>
            <person name="Kijpornyongpan T."/>
            <person name="Mondo S.J."/>
            <person name="Barry K."/>
            <person name="Sandor L."/>
            <person name="Lee J."/>
            <person name="Lipzen A."/>
            <person name="Pangilinan J."/>
            <person name="LaButti K."/>
            <person name="Hainaut M."/>
            <person name="Henrissat B."/>
            <person name="Grigoriev I.V."/>
            <person name="Spatafora J.W."/>
            <person name="Aime M.C."/>
        </authorList>
    </citation>
    <scope>NUCLEOTIDE SEQUENCE [LARGE SCALE GENOMIC DNA]</scope>
    <source>
        <strain evidence="4 5">MCA 4186</strain>
    </source>
</reference>
<feature type="chain" id="PRO_5016373474" evidence="3">
    <location>
        <begin position="23"/>
        <end position="471"/>
    </location>
</feature>
<evidence type="ECO:0000256" key="3">
    <source>
        <dbReference type="SAM" id="SignalP"/>
    </source>
</evidence>
<feature type="transmembrane region" description="Helical" evidence="2">
    <location>
        <begin position="247"/>
        <end position="270"/>
    </location>
</feature>
<feature type="region of interest" description="Disordered" evidence="1">
    <location>
        <begin position="93"/>
        <end position="166"/>
    </location>
</feature>
<feature type="signal peptide" evidence="3">
    <location>
        <begin position="1"/>
        <end position="22"/>
    </location>
</feature>
<keyword evidence="3" id="KW-0732">Signal</keyword>
<keyword evidence="2" id="KW-0812">Transmembrane</keyword>
<dbReference type="OrthoDB" id="3366475at2759"/>
<feature type="transmembrane region" description="Helical" evidence="2">
    <location>
        <begin position="282"/>
        <end position="305"/>
    </location>
</feature>
<dbReference type="EMBL" id="KZ819288">
    <property type="protein sequence ID" value="PWN99444.1"/>
    <property type="molecule type" value="Genomic_DNA"/>
</dbReference>
<dbReference type="Proteomes" id="UP000245946">
    <property type="component" value="Unassembled WGS sequence"/>
</dbReference>
<dbReference type="RefSeq" id="XP_025599723.1">
    <property type="nucleotide sequence ID" value="XM_025741142.1"/>
</dbReference>
<dbReference type="GeneID" id="37268686"/>
<accession>A0A316ZEI1</accession>
<sequence>MTPLLRLLRFGLTFALLPRVAARQEHSTPLSVVASHNAHPLPVAPQLHPPQSDAHEPSPDVWSDIAATRLASEVQGGRWRDFVPESVLQVVQGAEQEAHGRESGSGELRRNDGAASPPQRQQQQQQQQRSQPQPQSQSQQQHYYAPQAPPYSTSPRHAQSDACAPQARSDAHLYSSSSTLGESTFDKLLRHAYWLALSSYRSTRYLLRVLLLSPLRTLYHIARYSLGHTWHTTTWAGERAVWRPLRTFAAPLVFLIQGFTFLFVATPYWAVQVVVRELYPVYIFLGAALALGTSIGLGAAATLYIGSFFFSDSAPLEQDLSSRVDEVRRDVPLLQSPQRSASGKKGRKKGGGLLERSIRELERARERQKMQSSAGARGGAWEEESDEDDGYFAHSRGASGSAASESGGGGGGGQPQRRLFGAHRRRGIDSVLRTSSADGRHEPRRLGTLVFAKRQWWRQHEQQSGPQSGGD</sequence>
<feature type="region of interest" description="Disordered" evidence="1">
    <location>
        <begin position="364"/>
        <end position="446"/>
    </location>
</feature>
<keyword evidence="5" id="KW-1185">Reference proteome</keyword>
<evidence type="ECO:0000256" key="1">
    <source>
        <dbReference type="SAM" id="MobiDB-lite"/>
    </source>
</evidence>
<name>A0A316ZEI1_9BASI</name>
<feature type="compositionally biased region" description="Basic and acidic residues" evidence="1">
    <location>
        <begin position="96"/>
        <end position="112"/>
    </location>
</feature>
<gene>
    <name evidence="4" type="ORF">FA09DRAFT_324921</name>
</gene>
<feature type="region of interest" description="Disordered" evidence="1">
    <location>
        <begin position="41"/>
        <end position="60"/>
    </location>
</feature>
<protein>
    <submittedName>
        <fullName evidence="4">Uncharacterized protein</fullName>
    </submittedName>
</protein>
<evidence type="ECO:0000256" key="2">
    <source>
        <dbReference type="SAM" id="Phobius"/>
    </source>
</evidence>
<keyword evidence="2" id="KW-0472">Membrane</keyword>
<feature type="region of interest" description="Disordered" evidence="1">
    <location>
        <begin position="332"/>
        <end position="352"/>
    </location>
</feature>
<organism evidence="4 5">
    <name type="scientific">Tilletiopsis washingtonensis</name>
    <dbReference type="NCBI Taxonomy" id="58919"/>
    <lineage>
        <taxon>Eukaryota</taxon>
        <taxon>Fungi</taxon>
        <taxon>Dikarya</taxon>
        <taxon>Basidiomycota</taxon>
        <taxon>Ustilaginomycotina</taxon>
        <taxon>Exobasidiomycetes</taxon>
        <taxon>Entylomatales</taxon>
        <taxon>Entylomatales incertae sedis</taxon>
        <taxon>Tilletiopsis</taxon>
    </lineage>
</organism>
<evidence type="ECO:0000313" key="5">
    <source>
        <dbReference type="Proteomes" id="UP000245946"/>
    </source>
</evidence>
<evidence type="ECO:0000313" key="4">
    <source>
        <dbReference type="EMBL" id="PWN99444.1"/>
    </source>
</evidence>
<proteinExistence type="predicted"/>
<dbReference type="AlphaFoldDB" id="A0A316ZEI1"/>